<dbReference type="RefSeq" id="WP_102926520.1">
    <property type="nucleotide sequence ID" value="NZ_LJSN01000005.1"/>
</dbReference>
<gene>
    <name evidence="2" type="ORF">AOB60_37705</name>
</gene>
<keyword evidence="3" id="KW-1185">Reference proteome</keyword>
<dbReference type="InterPro" id="IPR007278">
    <property type="entry name" value="DUF397"/>
</dbReference>
<dbReference type="Pfam" id="PF04149">
    <property type="entry name" value="DUF397"/>
    <property type="match status" value="1"/>
</dbReference>
<accession>A0A2N8P4J0</accession>
<dbReference type="EMBL" id="LJSN01000005">
    <property type="protein sequence ID" value="PNE35919.1"/>
    <property type="molecule type" value="Genomic_DNA"/>
</dbReference>
<dbReference type="Proteomes" id="UP000236047">
    <property type="component" value="Unassembled WGS sequence"/>
</dbReference>
<evidence type="ECO:0000313" key="2">
    <source>
        <dbReference type="EMBL" id="PNE35919.1"/>
    </source>
</evidence>
<protein>
    <recommendedName>
        <fullName evidence="1">DUF397 domain-containing protein</fullName>
    </recommendedName>
</protein>
<reference evidence="3" key="1">
    <citation type="submission" date="2015-09" db="EMBL/GenBank/DDBJ databases">
        <authorList>
            <person name="Graham D.E."/>
            <person name="Mahan K.M."/>
            <person name="Klingeman D.M."/>
            <person name="Fida T."/>
            <person name="Giannone R.J."/>
            <person name="Hettich R.L."/>
            <person name="Parry R.J."/>
            <person name="Spain J.C."/>
        </authorList>
    </citation>
    <scope>NUCLEOTIDE SEQUENCE [LARGE SCALE GENOMIC DNA]</scope>
    <source>
        <strain evidence="3">JCM 4701</strain>
    </source>
</reference>
<sequence length="66" mass="6958">MNSELVWRKSSYSGSAGGECVEAATSPATAHVLIRDSKDKPGPHLTLTPSTWAAFVRYAASAPARP</sequence>
<proteinExistence type="predicted"/>
<name>A0A2N8P4J0_STRNR</name>
<dbReference type="AlphaFoldDB" id="A0A2N8P4J0"/>
<comment type="caution">
    <text evidence="2">The sequence shown here is derived from an EMBL/GenBank/DDBJ whole genome shotgun (WGS) entry which is preliminary data.</text>
</comment>
<feature type="domain" description="DUF397" evidence="1">
    <location>
        <begin position="5"/>
        <end position="59"/>
    </location>
</feature>
<evidence type="ECO:0000259" key="1">
    <source>
        <dbReference type="Pfam" id="PF04149"/>
    </source>
</evidence>
<evidence type="ECO:0000313" key="3">
    <source>
        <dbReference type="Proteomes" id="UP000236047"/>
    </source>
</evidence>
<organism evidence="2 3">
    <name type="scientific">Streptomyces noursei</name>
    <name type="common">Streptomyces albulus</name>
    <dbReference type="NCBI Taxonomy" id="1971"/>
    <lineage>
        <taxon>Bacteria</taxon>
        <taxon>Bacillati</taxon>
        <taxon>Actinomycetota</taxon>
        <taxon>Actinomycetes</taxon>
        <taxon>Kitasatosporales</taxon>
        <taxon>Streptomycetaceae</taxon>
        <taxon>Streptomyces</taxon>
    </lineage>
</organism>